<gene>
    <name evidence="10" type="ORF">OS493_032430</name>
</gene>
<accession>A0A9W9ZYB7</accession>
<evidence type="ECO:0000313" key="11">
    <source>
        <dbReference type="Proteomes" id="UP001163046"/>
    </source>
</evidence>
<keyword evidence="6" id="KW-0675">Receptor</keyword>
<feature type="domain" description="G-protein coupled receptors family 1 profile" evidence="9">
    <location>
        <begin position="1"/>
        <end position="192"/>
    </location>
</feature>
<dbReference type="GO" id="GO:0004930">
    <property type="term" value="F:G protein-coupled receptor activity"/>
    <property type="evidence" value="ECO:0007669"/>
    <property type="project" value="UniProtKB-KW"/>
</dbReference>
<dbReference type="OrthoDB" id="5984290at2759"/>
<keyword evidence="5 8" id="KW-0472">Membrane</keyword>
<evidence type="ECO:0000256" key="5">
    <source>
        <dbReference type="ARBA" id="ARBA00023136"/>
    </source>
</evidence>
<sequence>MHYHICYHGSRPRQIYRRLRDGDVKFETVLAEREAWERHKIIKTLTITWLYAIIVMFPPLVGWGSFAFESGGAICAPNWRENSDAGRAYLLVLVMLAFVIPLGVSIVCFIRIYWRSKQTICVNLMMEKDRRKAMKAVMMVLVGIISFVLSWTPYCVCAMISVFGGSEMFDREKSFIPGIFAKASTVYNPLICMLVSKRFRTVALALFHLNRKRQDFTTDAVINADPVAVTLCTPSDELSMKRSMCSYHTTLSACRLSKPLLKEDALNRQAPKETSV</sequence>
<evidence type="ECO:0000259" key="9">
    <source>
        <dbReference type="PROSITE" id="PS50262"/>
    </source>
</evidence>
<evidence type="ECO:0000256" key="3">
    <source>
        <dbReference type="ARBA" id="ARBA00022989"/>
    </source>
</evidence>
<dbReference type="Proteomes" id="UP001163046">
    <property type="component" value="Unassembled WGS sequence"/>
</dbReference>
<evidence type="ECO:0000256" key="6">
    <source>
        <dbReference type="ARBA" id="ARBA00023170"/>
    </source>
</evidence>
<keyword evidence="4" id="KW-0297">G-protein coupled receptor</keyword>
<evidence type="ECO:0000256" key="2">
    <source>
        <dbReference type="ARBA" id="ARBA00022692"/>
    </source>
</evidence>
<comment type="subcellular location">
    <subcellularLocation>
        <location evidence="1">Membrane</location>
        <topology evidence="1">Multi-pass membrane protein</topology>
    </subcellularLocation>
</comment>
<evidence type="ECO:0000256" key="8">
    <source>
        <dbReference type="SAM" id="Phobius"/>
    </source>
</evidence>
<proteinExistence type="predicted"/>
<evidence type="ECO:0000313" key="10">
    <source>
        <dbReference type="EMBL" id="KAJ7389273.1"/>
    </source>
</evidence>
<dbReference type="PROSITE" id="PS50262">
    <property type="entry name" value="G_PROTEIN_RECEP_F1_2"/>
    <property type="match status" value="1"/>
</dbReference>
<evidence type="ECO:0000256" key="7">
    <source>
        <dbReference type="ARBA" id="ARBA00023224"/>
    </source>
</evidence>
<organism evidence="10 11">
    <name type="scientific">Desmophyllum pertusum</name>
    <dbReference type="NCBI Taxonomy" id="174260"/>
    <lineage>
        <taxon>Eukaryota</taxon>
        <taxon>Metazoa</taxon>
        <taxon>Cnidaria</taxon>
        <taxon>Anthozoa</taxon>
        <taxon>Hexacorallia</taxon>
        <taxon>Scleractinia</taxon>
        <taxon>Caryophylliina</taxon>
        <taxon>Caryophylliidae</taxon>
        <taxon>Desmophyllum</taxon>
    </lineage>
</organism>
<reference evidence="10" key="1">
    <citation type="submission" date="2023-01" db="EMBL/GenBank/DDBJ databases">
        <title>Genome assembly of the deep-sea coral Lophelia pertusa.</title>
        <authorList>
            <person name="Herrera S."/>
            <person name="Cordes E."/>
        </authorList>
    </citation>
    <scope>NUCLEOTIDE SEQUENCE</scope>
    <source>
        <strain evidence="10">USNM1676648</strain>
        <tissue evidence="10">Polyp</tissue>
    </source>
</reference>
<dbReference type="GO" id="GO:0016020">
    <property type="term" value="C:membrane"/>
    <property type="evidence" value="ECO:0007669"/>
    <property type="project" value="UniProtKB-SubCell"/>
</dbReference>
<dbReference type="PRINTS" id="PR00237">
    <property type="entry name" value="GPCRRHODOPSN"/>
</dbReference>
<evidence type="ECO:0000256" key="4">
    <source>
        <dbReference type="ARBA" id="ARBA00023040"/>
    </source>
</evidence>
<dbReference type="SUPFAM" id="SSF81321">
    <property type="entry name" value="Family A G protein-coupled receptor-like"/>
    <property type="match status" value="1"/>
</dbReference>
<dbReference type="InterPro" id="IPR017452">
    <property type="entry name" value="GPCR_Rhodpsn_7TM"/>
</dbReference>
<feature type="transmembrane region" description="Helical" evidence="8">
    <location>
        <begin position="48"/>
        <end position="68"/>
    </location>
</feature>
<keyword evidence="7" id="KW-0807">Transducer</keyword>
<name>A0A9W9ZYB7_9CNID</name>
<feature type="transmembrane region" description="Helical" evidence="8">
    <location>
        <begin position="88"/>
        <end position="114"/>
    </location>
</feature>
<comment type="caution">
    <text evidence="10">The sequence shown here is derived from an EMBL/GenBank/DDBJ whole genome shotgun (WGS) entry which is preliminary data.</text>
</comment>
<evidence type="ECO:0000256" key="1">
    <source>
        <dbReference type="ARBA" id="ARBA00004141"/>
    </source>
</evidence>
<feature type="transmembrane region" description="Helical" evidence="8">
    <location>
        <begin position="135"/>
        <end position="163"/>
    </location>
</feature>
<keyword evidence="2 8" id="KW-0812">Transmembrane</keyword>
<keyword evidence="11" id="KW-1185">Reference proteome</keyword>
<dbReference type="AlphaFoldDB" id="A0A9W9ZYB7"/>
<dbReference type="EMBL" id="MU825436">
    <property type="protein sequence ID" value="KAJ7389273.1"/>
    <property type="molecule type" value="Genomic_DNA"/>
</dbReference>
<dbReference type="InterPro" id="IPR000276">
    <property type="entry name" value="GPCR_Rhodpsn"/>
</dbReference>
<dbReference type="Pfam" id="PF00001">
    <property type="entry name" value="7tm_1"/>
    <property type="match status" value="1"/>
</dbReference>
<keyword evidence="3 8" id="KW-1133">Transmembrane helix</keyword>
<dbReference type="PANTHER" id="PTHR24240">
    <property type="entry name" value="OPSIN"/>
    <property type="match status" value="1"/>
</dbReference>
<dbReference type="Gene3D" id="1.20.1070.10">
    <property type="entry name" value="Rhodopsin 7-helix transmembrane proteins"/>
    <property type="match status" value="1"/>
</dbReference>
<protein>
    <recommendedName>
        <fullName evidence="9">G-protein coupled receptors family 1 profile domain-containing protein</fullName>
    </recommendedName>
</protein>
<dbReference type="InterPro" id="IPR050125">
    <property type="entry name" value="GPCR_opsins"/>
</dbReference>